<dbReference type="EMBL" id="CP021983">
    <property type="protein sequence ID" value="ASC72964.1"/>
    <property type="molecule type" value="Genomic_DNA"/>
</dbReference>
<dbReference type="EC" id="4.1.1.86" evidence="8"/>
<comment type="similarity">
    <text evidence="2 7">Belongs to the group II decarboxylase family.</text>
</comment>
<evidence type="ECO:0000256" key="4">
    <source>
        <dbReference type="ARBA" id="ARBA00022898"/>
    </source>
</evidence>
<gene>
    <name evidence="8" type="primary">rhbB</name>
    <name evidence="8" type="ORF">XM38_039240</name>
</gene>
<evidence type="ECO:0000313" key="8">
    <source>
        <dbReference type="EMBL" id="ASC72964.1"/>
    </source>
</evidence>
<keyword evidence="4 6" id="KW-0663">Pyridoxal phosphate</keyword>
<dbReference type="OrthoDB" id="9803665at2"/>
<evidence type="ECO:0000256" key="3">
    <source>
        <dbReference type="ARBA" id="ARBA00022793"/>
    </source>
</evidence>
<evidence type="ECO:0000256" key="5">
    <source>
        <dbReference type="ARBA" id="ARBA00023239"/>
    </source>
</evidence>
<keyword evidence="9" id="KW-1185">Reference proteome</keyword>
<dbReference type="PANTHER" id="PTHR45677">
    <property type="entry name" value="GLUTAMATE DECARBOXYLASE-RELATED"/>
    <property type="match status" value="1"/>
</dbReference>
<proteinExistence type="inferred from homology"/>
<dbReference type="GO" id="GO:0019752">
    <property type="term" value="P:carboxylic acid metabolic process"/>
    <property type="evidence" value="ECO:0007669"/>
    <property type="project" value="InterPro"/>
</dbReference>
<dbReference type="STRING" id="1641165.XM38_09650"/>
<dbReference type="InterPro" id="IPR015424">
    <property type="entry name" value="PyrdxlP-dep_Trfase"/>
</dbReference>
<dbReference type="Pfam" id="PF00282">
    <property type="entry name" value="Pyridoxal_deC"/>
    <property type="match status" value="1"/>
</dbReference>
<dbReference type="SUPFAM" id="SSF53383">
    <property type="entry name" value="PLP-dependent transferases"/>
    <property type="match status" value="1"/>
</dbReference>
<dbReference type="GO" id="GO:0030170">
    <property type="term" value="F:pyridoxal phosphate binding"/>
    <property type="evidence" value="ECO:0007669"/>
    <property type="project" value="InterPro"/>
</dbReference>
<dbReference type="Gene3D" id="3.40.640.10">
    <property type="entry name" value="Type I PLP-dependent aspartate aminotransferase-like (Major domain)"/>
    <property type="match status" value="1"/>
</dbReference>
<accession>A0A1Z3HRL3</accession>
<keyword evidence="3" id="KW-0210">Decarboxylase</keyword>
<name>A0A1Z3HRL3_9CYAN</name>
<evidence type="ECO:0000256" key="2">
    <source>
        <dbReference type="ARBA" id="ARBA00009533"/>
    </source>
</evidence>
<dbReference type="PANTHER" id="PTHR45677:SF8">
    <property type="entry name" value="CYSTEINE SULFINIC ACID DECARBOXYLASE"/>
    <property type="match status" value="1"/>
</dbReference>
<dbReference type="Proteomes" id="UP000191901">
    <property type="component" value="Chromosome"/>
</dbReference>
<comment type="cofactor">
    <cofactor evidence="1 6 7">
        <name>pyridoxal 5'-phosphate</name>
        <dbReference type="ChEBI" id="CHEBI:597326"/>
    </cofactor>
</comment>
<dbReference type="AlphaFoldDB" id="A0A1Z3HRL3"/>
<dbReference type="GO" id="GO:0033983">
    <property type="term" value="F:diaminobutyrate decarboxylase activity"/>
    <property type="evidence" value="ECO:0007669"/>
    <property type="project" value="UniProtKB-EC"/>
</dbReference>
<dbReference type="RefSeq" id="WP_080808230.1">
    <property type="nucleotide sequence ID" value="NZ_CP021983.2"/>
</dbReference>
<dbReference type="GO" id="GO:0004058">
    <property type="term" value="F:aromatic-L-amino-acid decarboxylase activity"/>
    <property type="evidence" value="ECO:0007669"/>
    <property type="project" value="UniProtKB-ARBA"/>
</dbReference>
<dbReference type="InterPro" id="IPR015421">
    <property type="entry name" value="PyrdxlP-dep_Trfase_major"/>
</dbReference>
<evidence type="ECO:0000256" key="6">
    <source>
        <dbReference type="PIRSR" id="PIRSR602129-50"/>
    </source>
</evidence>
<sequence>MALSGLPGTAFIDPFGNNRSEIESLVQQVTLHILDYLTQAAGHQPLPEVKQGVSARIPDQPTEMAALLEQLWQLMAQAMNPAHPGYLGHMDPLPTTASVLADWVAAALNNNMLSVEMSPVFSQLEPQVLQELAREFGLPESAGGSLVSGGSLANLQALAVARNAKLGSLRRGIVGLEKAPVILASAVAHTSIHKAAMMLGLGTEAVVPISVNQNSQLQPQQLCDRIQQSRALGQHPFAIVATAGTTVTGNIDPLLEIAAIAREQGLWFHVDAAYGGALIFSQRQRWRLAGIEQADSITVNPQKWLYVTKTCASVLFRDMAQLHHHFRVAAPYMNSDADWTNLGEIAVQGTRHVDVLKLWLSLQHLGRQGYDRLIEASYRLTEQVLQEIHRRPFLELASHPEMNIVCFRGCPSTLPSAQWDTWNANLQTYLQKRSWFLSLPAYRGQRWLKLVLLNPYTDTCHISQLFQVIDEFAGLA</sequence>
<evidence type="ECO:0000256" key="7">
    <source>
        <dbReference type="RuleBase" id="RU000382"/>
    </source>
</evidence>
<dbReference type="InterPro" id="IPR002129">
    <property type="entry name" value="PyrdxlP-dep_de-COase"/>
</dbReference>
<organism evidence="8 9">
    <name type="scientific">Halomicronema hongdechloris C2206</name>
    <dbReference type="NCBI Taxonomy" id="1641165"/>
    <lineage>
        <taxon>Bacteria</taxon>
        <taxon>Bacillati</taxon>
        <taxon>Cyanobacteriota</taxon>
        <taxon>Cyanophyceae</taxon>
        <taxon>Nodosilineales</taxon>
        <taxon>Nodosilineaceae</taxon>
        <taxon>Halomicronema</taxon>
    </lineage>
</organism>
<protein>
    <submittedName>
        <fullName evidence="8">L-2,4-diaminobutyrate decarboxylase</fullName>
        <ecNumber evidence="8">4.1.1.86</ecNumber>
    </submittedName>
</protein>
<dbReference type="Gene3D" id="3.90.1150.170">
    <property type="match status" value="1"/>
</dbReference>
<keyword evidence="5 7" id="KW-0456">Lyase</keyword>
<evidence type="ECO:0000313" key="9">
    <source>
        <dbReference type="Proteomes" id="UP000191901"/>
    </source>
</evidence>
<evidence type="ECO:0000256" key="1">
    <source>
        <dbReference type="ARBA" id="ARBA00001933"/>
    </source>
</evidence>
<feature type="modified residue" description="N6-(pyridoxal phosphate)lysine" evidence="6">
    <location>
        <position position="303"/>
    </location>
</feature>
<dbReference type="KEGG" id="hhg:XM38_039240"/>
<reference evidence="8 9" key="1">
    <citation type="journal article" date="2016" name="Biochim. Biophys. Acta">
        <title>Characterization of red-shifted phycobilisomes isolated from the chlorophyll f-containing cyanobacterium Halomicronema hongdechloris.</title>
        <authorList>
            <person name="Li Y."/>
            <person name="Lin Y."/>
            <person name="Garvey C.J."/>
            <person name="Birch D."/>
            <person name="Corkery R.W."/>
            <person name="Loughlin P.C."/>
            <person name="Scheer H."/>
            <person name="Willows R.D."/>
            <person name="Chen M."/>
        </authorList>
    </citation>
    <scope>NUCLEOTIDE SEQUENCE [LARGE SCALE GENOMIC DNA]</scope>
    <source>
        <strain evidence="8 9">C2206</strain>
    </source>
</reference>
<dbReference type="GO" id="GO:0005737">
    <property type="term" value="C:cytoplasm"/>
    <property type="evidence" value="ECO:0007669"/>
    <property type="project" value="TreeGrafter"/>
</dbReference>